<dbReference type="AlphaFoldDB" id="A0A4R6NBM9"/>
<dbReference type="OrthoDB" id="9775513at2"/>
<evidence type="ECO:0000256" key="6">
    <source>
        <dbReference type="ARBA" id="ARBA00023136"/>
    </source>
</evidence>
<protein>
    <submittedName>
        <fullName evidence="9">Membrane fusion protein</fullName>
    </submittedName>
</protein>
<dbReference type="Gene3D" id="2.40.50.100">
    <property type="match status" value="1"/>
</dbReference>
<dbReference type="InterPro" id="IPR058982">
    <property type="entry name" value="Beta-barrel_AprE"/>
</dbReference>
<dbReference type="Gene3D" id="2.40.30.170">
    <property type="match status" value="1"/>
</dbReference>
<evidence type="ECO:0000259" key="8">
    <source>
        <dbReference type="Pfam" id="PF26002"/>
    </source>
</evidence>
<keyword evidence="6" id="KW-0472">Membrane</keyword>
<dbReference type="Proteomes" id="UP000295357">
    <property type="component" value="Unassembled WGS sequence"/>
</dbReference>
<sequence length="414" mass="45763">MLFRPEALAGQQQSWLGSIQLLRPLSLKLLTACAVGSVVLVGVFLSTAEYSRKARVRGYLVPDRGVLRITAPQAATVLARRVSEGQAVKAGDILFELSLDSASSQAGEGVAQSLLEREASLREALAQLEPQFQQQRQGLERRLAAQQGELDAAEQESKAHRERRRLAREELTRAEALRAQGFYSDTQLQARRRELLDTEAQALSLEREREKLRTEQAALRAEREALPLRLSERRGELTRELASLRALGLETEARRRLVLRAPSDGIVSTLQAEPGQPVTPALALASLLPADTRMQAYLYAPSSAVGFVRPEQAVRLRYQAYPYQKFGHQQGRVLQVSRTPLPAAELAALPLGPAAGGHEPLYRITVTLERQSVAAYGAEQPLAVGMQLDADVLLEKRRLIEWIFEPLLALANRV</sequence>
<accession>A0A4R6NBM9</accession>
<comment type="caution">
    <text evidence="9">The sequence shown here is derived from an EMBL/GenBank/DDBJ whole genome shotgun (WGS) entry which is preliminary data.</text>
</comment>
<keyword evidence="5" id="KW-1133">Transmembrane helix</keyword>
<evidence type="ECO:0000313" key="10">
    <source>
        <dbReference type="Proteomes" id="UP000295357"/>
    </source>
</evidence>
<evidence type="ECO:0000313" key="9">
    <source>
        <dbReference type="EMBL" id="TDP12930.1"/>
    </source>
</evidence>
<evidence type="ECO:0000256" key="3">
    <source>
        <dbReference type="ARBA" id="ARBA00022448"/>
    </source>
</evidence>
<dbReference type="Pfam" id="PF26002">
    <property type="entry name" value="Beta-barrel_AprE"/>
    <property type="match status" value="1"/>
</dbReference>
<dbReference type="RefSeq" id="WP_133601860.1">
    <property type="nucleotide sequence ID" value="NZ_JAUFPJ010000001.1"/>
</dbReference>
<dbReference type="EMBL" id="SNXE01000001">
    <property type="protein sequence ID" value="TDP12930.1"/>
    <property type="molecule type" value="Genomic_DNA"/>
</dbReference>
<keyword evidence="3" id="KW-0813">Transport</keyword>
<dbReference type="PRINTS" id="PR01490">
    <property type="entry name" value="RTXTOXIND"/>
</dbReference>
<gene>
    <name evidence="9" type="ORF">DFR39_101404</name>
</gene>
<dbReference type="PANTHER" id="PTHR30386">
    <property type="entry name" value="MEMBRANE FUSION SUBUNIT OF EMRAB-TOLC MULTIDRUG EFFLUX PUMP"/>
    <property type="match status" value="1"/>
</dbReference>
<feature type="region of interest" description="Disordered" evidence="7">
    <location>
        <begin position="146"/>
        <end position="165"/>
    </location>
</feature>
<dbReference type="PROSITE" id="PS00543">
    <property type="entry name" value="HLYD_FAMILY"/>
    <property type="match status" value="1"/>
</dbReference>
<evidence type="ECO:0000256" key="4">
    <source>
        <dbReference type="ARBA" id="ARBA00022692"/>
    </source>
</evidence>
<evidence type="ECO:0000256" key="1">
    <source>
        <dbReference type="ARBA" id="ARBA00004167"/>
    </source>
</evidence>
<dbReference type="GO" id="GO:0009306">
    <property type="term" value="P:protein secretion"/>
    <property type="evidence" value="ECO:0007669"/>
    <property type="project" value="InterPro"/>
</dbReference>
<dbReference type="InterPro" id="IPR006144">
    <property type="entry name" value="Secretion_HlyD_CS"/>
</dbReference>
<evidence type="ECO:0000256" key="7">
    <source>
        <dbReference type="SAM" id="MobiDB-lite"/>
    </source>
</evidence>
<comment type="similarity">
    <text evidence="2">Belongs to the membrane fusion protein (MFP) (TC 8.A.1) family.</text>
</comment>
<organism evidence="9 10">
    <name type="scientific">Roseateles asaccharophilus</name>
    <dbReference type="NCBI Taxonomy" id="582607"/>
    <lineage>
        <taxon>Bacteria</taxon>
        <taxon>Pseudomonadati</taxon>
        <taxon>Pseudomonadota</taxon>
        <taxon>Betaproteobacteria</taxon>
        <taxon>Burkholderiales</taxon>
        <taxon>Sphaerotilaceae</taxon>
        <taxon>Roseateles</taxon>
    </lineage>
</organism>
<comment type="subcellular location">
    <subcellularLocation>
        <location evidence="1">Membrane</location>
        <topology evidence="1">Single-pass membrane protein</topology>
    </subcellularLocation>
</comment>
<feature type="domain" description="AprE-like beta-barrel" evidence="8">
    <location>
        <begin position="303"/>
        <end position="392"/>
    </location>
</feature>
<evidence type="ECO:0000256" key="5">
    <source>
        <dbReference type="ARBA" id="ARBA00022989"/>
    </source>
</evidence>
<keyword evidence="10" id="KW-1185">Reference proteome</keyword>
<proteinExistence type="inferred from homology"/>
<keyword evidence="4" id="KW-0812">Transmembrane</keyword>
<reference evidence="9 10" key="1">
    <citation type="submission" date="2019-03" db="EMBL/GenBank/DDBJ databases">
        <title>Genomic Encyclopedia of Type Strains, Phase IV (KMG-IV): sequencing the most valuable type-strain genomes for metagenomic binning, comparative biology and taxonomic classification.</title>
        <authorList>
            <person name="Goeker M."/>
        </authorList>
    </citation>
    <scope>NUCLEOTIDE SEQUENCE [LARGE SCALE GENOMIC DNA]</scope>
    <source>
        <strain evidence="9 10">DSM 25082</strain>
    </source>
</reference>
<dbReference type="InterPro" id="IPR050739">
    <property type="entry name" value="MFP"/>
</dbReference>
<name>A0A4R6NBM9_9BURK</name>
<dbReference type="GO" id="GO:0016020">
    <property type="term" value="C:membrane"/>
    <property type="evidence" value="ECO:0007669"/>
    <property type="project" value="UniProtKB-SubCell"/>
</dbReference>
<dbReference type="PANTHER" id="PTHR30386:SF28">
    <property type="entry name" value="EXPORTED PROTEIN"/>
    <property type="match status" value="1"/>
</dbReference>
<evidence type="ECO:0000256" key="2">
    <source>
        <dbReference type="ARBA" id="ARBA00009477"/>
    </source>
</evidence>